<organism evidence="2 3">
    <name type="scientific">Candidatus Corynebacterium gallistercoris</name>
    <dbReference type="NCBI Taxonomy" id="2838530"/>
    <lineage>
        <taxon>Bacteria</taxon>
        <taxon>Bacillati</taxon>
        <taxon>Actinomycetota</taxon>
        <taxon>Actinomycetes</taxon>
        <taxon>Mycobacteriales</taxon>
        <taxon>Corynebacteriaceae</taxon>
        <taxon>Corynebacterium</taxon>
    </lineage>
</organism>
<keyword evidence="1" id="KW-0732">Signal</keyword>
<dbReference type="Proteomes" id="UP000824189">
    <property type="component" value="Unassembled WGS sequence"/>
</dbReference>
<protein>
    <recommendedName>
        <fullName evidence="4">Secreted protein</fullName>
    </recommendedName>
</protein>
<feature type="chain" id="PRO_5039719645" description="Secreted protein" evidence="1">
    <location>
        <begin position="37"/>
        <end position="122"/>
    </location>
</feature>
<sequence>MIRALRTMSTSTVAKATTAAGLGAAMVMGSAGVAAAETEVQAPGIYEVTAQMTAQEAVEYAIADAEHVHMHHLIRGLKWVETDHAQAWRADAATELEDSLAIQQLRAFAATKGVTLDVFSTR</sequence>
<accession>A0A9D1RXY3</accession>
<dbReference type="AlphaFoldDB" id="A0A9D1RXY3"/>
<evidence type="ECO:0000256" key="1">
    <source>
        <dbReference type="SAM" id="SignalP"/>
    </source>
</evidence>
<gene>
    <name evidence="2" type="ORF">H9867_07700</name>
</gene>
<evidence type="ECO:0000313" key="2">
    <source>
        <dbReference type="EMBL" id="HIW96348.1"/>
    </source>
</evidence>
<proteinExistence type="predicted"/>
<reference evidence="2" key="1">
    <citation type="journal article" date="2021" name="PeerJ">
        <title>Extensive microbial diversity within the chicken gut microbiome revealed by metagenomics and culture.</title>
        <authorList>
            <person name="Gilroy R."/>
            <person name="Ravi A."/>
            <person name="Getino M."/>
            <person name="Pursley I."/>
            <person name="Horton D.L."/>
            <person name="Alikhan N.F."/>
            <person name="Baker D."/>
            <person name="Gharbi K."/>
            <person name="Hall N."/>
            <person name="Watson M."/>
            <person name="Adriaenssens E.M."/>
            <person name="Foster-Nyarko E."/>
            <person name="Jarju S."/>
            <person name="Secka A."/>
            <person name="Antonio M."/>
            <person name="Oren A."/>
            <person name="Chaudhuri R.R."/>
            <person name="La Ragione R."/>
            <person name="Hildebrand F."/>
            <person name="Pallen M.J."/>
        </authorList>
    </citation>
    <scope>NUCLEOTIDE SEQUENCE</scope>
    <source>
        <strain evidence="2">4376</strain>
    </source>
</reference>
<evidence type="ECO:0008006" key="4">
    <source>
        <dbReference type="Google" id="ProtNLM"/>
    </source>
</evidence>
<dbReference type="EMBL" id="DXFZ01000093">
    <property type="protein sequence ID" value="HIW96348.1"/>
    <property type="molecule type" value="Genomic_DNA"/>
</dbReference>
<feature type="signal peptide" evidence="1">
    <location>
        <begin position="1"/>
        <end position="36"/>
    </location>
</feature>
<comment type="caution">
    <text evidence="2">The sequence shown here is derived from an EMBL/GenBank/DDBJ whole genome shotgun (WGS) entry which is preliminary data.</text>
</comment>
<name>A0A9D1RXY3_9CORY</name>
<evidence type="ECO:0000313" key="3">
    <source>
        <dbReference type="Proteomes" id="UP000824189"/>
    </source>
</evidence>
<reference evidence="2" key="2">
    <citation type="submission" date="2021-04" db="EMBL/GenBank/DDBJ databases">
        <authorList>
            <person name="Gilroy R."/>
        </authorList>
    </citation>
    <scope>NUCLEOTIDE SEQUENCE</scope>
    <source>
        <strain evidence="2">4376</strain>
    </source>
</reference>